<keyword evidence="2" id="KW-1185">Reference proteome</keyword>
<protein>
    <recommendedName>
        <fullName evidence="3">Protein OSCP1</fullName>
    </recommendedName>
</protein>
<evidence type="ECO:0000313" key="2">
    <source>
        <dbReference type="Proteomes" id="UP001152759"/>
    </source>
</evidence>
<gene>
    <name evidence="1" type="ORF">BEMITA_LOCUS7520</name>
</gene>
<dbReference type="AlphaFoldDB" id="A0A9P0AC31"/>
<dbReference type="GO" id="GO:0005886">
    <property type="term" value="C:plasma membrane"/>
    <property type="evidence" value="ECO:0007669"/>
    <property type="project" value="TreeGrafter"/>
</dbReference>
<organism evidence="1 2">
    <name type="scientific">Bemisia tabaci</name>
    <name type="common">Sweetpotato whitefly</name>
    <name type="synonym">Aleurodes tabaci</name>
    <dbReference type="NCBI Taxonomy" id="7038"/>
    <lineage>
        <taxon>Eukaryota</taxon>
        <taxon>Metazoa</taxon>
        <taxon>Ecdysozoa</taxon>
        <taxon>Arthropoda</taxon>
        <taxon>Hexapoda</taxon>
        <taxon>Insecta</taxon>
        <taxon>Pterygota</taxon>
        <taxon>Neoptera</taxon>
        <taxon>Paraneoptera</taxon>
        <taxon>Hemiptera</taxon>
        <taxon>Sternorrhyncha</taxon>
        <taxon>Aleyrodoidea</taxon>
        <taxon>Aleyrodidae</taxon>
        <taxon>Aleyrodinae</taxon>
        <taxon>Bemisia</taxon>
    </lineage>
</organism>
<dbReference type="Pfam" id="PF10188">
    <property type="entry name" value="Oscp1"/>
    <property type="match status" value="1"/>
</dbReference>
<proteinExistence type="predicted"/>
<evidence type="ECO:0008006" key="3">
    <source>
        <dbReference type="Google" id="ProtNLM"/>
    </source>
</evidence>
<accession>A0A9P0AC31</accession>
<dbReference type="InterPro" id="IPR019332">
    <property type="entry name" value="OSCP1"/>
</dbReference>
<dbReference type="EMBL" id="OU963865">
    <property type="protein sequence ID" value="CAH0388615.1"/>
    <property type="molecule type" value="Genomic_DNA"/>
</dbReference>
<reference evidence="1" key="1">
    <citation type="submission" date="2021-12" db="EMBL/GenBank/DDBJ databases">
        <authorList>
            <person name="King R."/>
        </authorList>
    </citation>
    <scope>NUCLEOTIDE SEQUENCE</scope>
</reference>
<evidence type="ECO:0000313" key="1">
    <source>
        <dbReference type="EMBL" id="CAH0388615.1"/>
    </source>
</evidence>
<dbReference type="PANTHER" id="PTHR21439:SF0">
    <property type="entry name" value="PROTEIN OSCP1"/>
    <property type="match status" value="1"/>
</dbReference>
<dbReference type="PANTHER" id="PTHR21439">
    <property type="entry name" value="OXIDORED-NITRO DOMAIN-CONTAINING PROTEIN"/>
    <property type="match status" value="1"/>
</dbReference>
<dbReference type="GO" id="GO:0005737">
    <property type="term" value="C:cytoplasm"/>
    <property type="evidence" value="ECO:0007669"/>
    <property type="project" value="TreeGrafter"/>
</dbReference>
<name>A0A9P0AC31_BEMTA</name>
<dbReference type="Proteomes" id="UP001152759">
    <property type="component" value="Chromosome 4"/>
</dbReference>
<sequence>MFDHSLPLLFLNLGGEMMYIIDQRLKAQEVDVEKAKTVLNDIGKIMLNQRCLDELFKPQEVYNRQALKTLFHDLAHASIMRLNEISMDKLFDLMIMVFKYQLVQCSKPQDLLLITLNHLDSIRYLLTTPFCHKQLDVTYFMLIKTYSQVTSGDLQNIRFHLLSFFQDIRIRVSLFLRQGLQNNDGGFIISTNYTLPYEYEVPGSIRLYNSEGCICDLLNFSPGGKYTQAPEPSSLELRGKRCTTLGTNVYSAIKPHKKEDENFWSTCDSVSSEQWHFTDTDCGLREELNLLIKQLGNRQDTKGEGSLSSVTTFNLFEEDTDPTRCQAKRSDQMLSLPTKEPLHSATLKNVMTEMSEIESGIEENLKNKDLIELMNELDPT</sequence>